<dbReference type="WBParaSite" id="maker-uti_cns_0003870-snap-gene-0.2-mRNA-1">
    <property type="protein sequence ID" value="maker-uti_cns_0003870-snap-gene-0.2-mRNA-1"/>
    <property type="gene ID" value="maker-uti_cns_0003870-snap-gene-0.2"/>
</dbReference>
<keyword evidence="1" id="KW-1133">Transmembrane helix</keyword>
<dbReference type="InterPro" id="IPR020897">
    <property type="entry name" value="Synapsin_pre-ATP-grasp_dom"/>
</dbReference>
<dbReference type="Gene3D" id="3.30.470.20">
    <property type="entry name" value="ATP-grasp fold, B domain"/>
    <property type="match status" value="1"/>
</dbReference>
<dbReference type="AlphaFoldDB" id="A0A1I8H1G1"/>
<keyword evidence="3" id="KW-1185">Reference proteome</keyword>
<dbReference type="GO" id="GO:0007269">
    <property type="term" value="P:neurotransmitter secretion"/>
    <property type="evidence" value="ECO:0007669"/>
    <property type="project" value="TreeGrafter"/>
</dbReference>
<accession>A0A1I8H1G1</accession>
<feature type="transmembrane region" description="Helical" evidence="1">
    <location>
        <begin position="163"/>
        <end position="183"/>
    </location>
</feature>
<keyword evidence="1" id="KW-0472">Membrane</keyword>
<dbReference type="InterPro" id="IPR016185">
    <property type="entry name" value="PreATP-grasp_dom_sf"/>
</dbReference>
<protein>
    <submittedName>
        <fullName evidence="4">Synapsin domain-containing protein</fullName>
    </submittedName>
</protein>
<organism evidence="3 4">
    <name type="scientific">Macrostomum lignano</name>
    <dbReference type="NCBI Taxonomy" id="282301"/>
    <lineage>
        <taxon>Eukaryota</taxon>
        <taxon>Metazoa</taxon>
        <taxon>Spiralia</taxon>
        <taxon>Lophotrochozoa</taxon>
        <taxon>Platyhelminthes</taxon>
        <taxon>Rhabditophora</taxon>
        <taxon>Macrostomorpha</taxon>
        <taxon>Macrostomida</taxon>
        <taxon>Macrostomidae</taxon>
        <taxon>Macrostomum</taxon>
    </lineage>
</organism>
<dbReference type="Gene3D" id="3.40.50.20">
    <property type="match status" value="1"/>
</dbReference>
<dbReference type="SUPFAM" id="SSF56059">
    <property type="entry name" value="Glutathione synthetase ATP-binding domain-like"/>
    <property type="match status" value="1"/>
</dbReference>
<dbReference type="GO" id="GO:0030672">
    <property type="term" value="C:synaptic vesicle membrane"/>
    <property type="evidence" value="ECO:0007669"/>
    <property type="project" value="TreeGrafter"/>
</dbReference>
<evidence type="ECO:0000256" key="1">
    <source>
        <dbReference type="SAM" id="Phobius"/>
    </source>
</evidence>
<dbReference type="PANTHER" id="PTHR10841:SF17">
    <property type="entry name" value="SYNAPSIN"/>
    <property type="match status" value="1"/>
</dbReference>
<dbReference type="Pfam" id="PF02078">
    <property type="entry name" value="Synapsin"/>
    <property type="match status" value="1"/>
</dbReference>
<keyword evidence="1" id="KW-0812">Transmembrane</keyword>
<dbReference type="PANTHER" id="PTHR10841">
    <property type="entry name" value="SYNAPSIN"/>
    <property type="match status" value="1"/>
</dbReference>
<evidence type="ECO:0000313" key="3">
    <source>
        <dbReference type="Proteomes" id="UP000095280"/>
    </source>
</evidence>
<name>A0A1I8H1G1_9PLAT</name>
<dbReference type="Proteomes" id="UP000095280">
    <property type="component" value="Unplaced"/>
</dbReference>
<evidence type="ECO:0000313" key="4">
    <source>
        <dbReference type="WBParaSite" id="maker-uti_cns_0003870-snap-gene-0.2-mRNA-1"/>
    </source>
</evidence>
<dbReference type="SUPFAM" id="SSF52440">
    <property type="entry name" value="PreATP-grasp domain"/>
    <property type="match status" value="1"/>
</dbReference>
<reference evidence="4" key="1">
    <citation type="submission" date="2016-11" db="UniProtKB">
        <authorList>
            <consortium name="WormBaseParasite"/>
        </authorList>
    </citation>
    <scope>IDENTIFICATION</scope>
</reference>
<feature type="domain" description="Synapsin pre-ATP-grasp" evidence="2">
    <location>
        <begin position="282"/>
        <end position="371"/>
    </location>
</feature>
<proteinExistence type="predicted"/>
<sequence length="593" mass="64399">MEADDSEQSHQPPPAILVVTCSSANVSKITDETAATESKEAHVRDVEQDISTCLAQDVQPEALSSQAGLSPFPTVELNNEFELQQLASSETQIDGANSSAAAAATAPPRTETPKRFSLTRQRIRFCVRETPAMSRGEQVRFLRKFRFGDTYKLKNRSWLIPQFLSGALTLMGVVLFLVGIISLQINKYLHACDAEDGIDCKSNTAKINNVMMPIGVGTTGGGLSLILISGFVFVHAFCVIYEDADNEEDGIHDGVLHIPKTSARAALLGSNTALSPEDIARSKYFHHKRCPNGLDIKVEQAPLSQINISVASNGPAEVILDRHQSASLRSENDIASMIQPFRPNFALLLQPPLGPEWRSILIGLDRANVPCINQSLSVYNFSDRGWVALSNQKATYPLLLKSGNRHGNFGKIIANNAEEMSNFAAFAAAGGTSYEHKWGTAEAALGASNEIIVQKVDKNYWAFALRSWTEAISDHFGGLDICSLEAVQWSEDDVQIVDAHGSESLQLVLDEASKFCPDEADSIRRSVAELTLARMSAAPSSNSAHCDNQLPAQPIVVKSPLADGQHPVKTNEDSKEPDAIQSLRRTFAGIFGD</sequence>
<evidence type="ECO:0000259" key="2">
    <source>
        <dbReference type="Pfam" id="PF02078"/>
    </source>
</evidence>